<evidence type="ECO:0000313" key="4">
    <source>
        <dbReference type="EMBL" id="WAH44395.1"/>
    </source>
</evidence>
<dbReference type="EMBL" id="CP104067">
    <property type="protein sequence ID" value="WAH44395.1"/>
    <property type="molecule type" value="Genomic_DNA"/>
</dbReference>
<dbReference type="PANTHER" id="PTHR42796">
    <property type="entry name" value="FUMARYLACETOACETATE HYDROLASE DOMAIN-CONTAINING PROTEIN 2A-RELATED"/>
    <property type="match status" value="1"/>
</dbReference>
<reference evidence="4" key="1">
    <citation type="submission" date="2022-08" db="EMBL/GenBank/DDBJ databases">
        <title>Alicyclobacillus fastidiosus DSM 17978, complete genome.</title>
        <authorList>
            <person name="Wang Q."/>
            <person name="Cai R."/>
            <person name="Wang Z."/>
        </authorList>
    </citation>
    <scope>NUCLEOTIDE SEQUENCE</scope>
    <source>
        <strain evidence="4">DSM 17978</strain>
    </source>
</reference>
<evidence type="ECO:0000259" key="3">
    <source>
        <dbReference type="Pfam" id="PF01557"/>
    </source>
</evidence>
<proteinExistence type="inferred from homology"/>
<gene>
    <name evidence="4" type="ORF">NZD89_13975</name>
</gene>
<dbReference type="InterPro" id="IPR011234">
    <property type="entry name" value="Fumarylacetoacetase-like_C"/>
</dbReference>
<sequence length="296" mass="33259">MKILTFYLNEQEKIGIKLENNTIIDFTQLDKVSDSTKLSSVTVDDLIRDPELISHVNELIEKYASELGEYAIPEEDITFGPCVPRPGKIICIGLNYRRHAIETNAPIPTIPIVFSKFSDTVASHLEEIPLPKKSNEVDYEAELGVVIGRRSVDVPRDYALDYVFGYCNVNDLSARDLQMCTHQWLLGKTCEKFAPIGPYLVTADEVGDPNKLGIRAFVNGEKRQDSNTSDMIFHVDEIIEYLSQYMVLEPGDIILTGTPEGVILGFPEEQRNWLKAGDSVTIEIEKLGALTNTFRD</sequence>
<keyword evidence="5" id="KW-1185">Reference proteome</keyword>
<evidence type="ECO:0000256" key="1">
    <source>
        <dbReference type="ARBA" id="ARBA00010211"/>
    </source>
</evidence>
<evidence type="ECO:0000313" key="5">
    <source>
        <dbReference type="Proteomes" id="UP001164761"/>
    </source>
</evidence>
<dbReference type="InterPro" id="IPR036663">
    <property type="entry name" value="Fumarylacetoacetase_C_sf"/>
</dbReference>
<dbReference type="RefSeq" id="WP_268008291.1">
    <property type="nucleotide sequence ID" value="NZ_BSUT01000001.1"/>
</dbReference>
<keyword evidence="2" id="KW-0479">Metal-binding</keyword>
<evidence type="ECO:0000256" key="2">
    <source>
        <dbReference type="ARBA" id="ARBA00022723"/>
    </source>
</evidence>
<dbReference type="Gene3D" id="3.90.850.10">
    <property type="entry name" value="Fumarylacetoacetase-like, C-terminal domain"/>
    <property type="match status" value="1"/>
</dbReference>
<dbReference type="GO" id="GO:0016787">
    <property type="term" value="F:hydrolase activity"/>
    <property type="evidence" value="ECO:0007669"/>
    <property type="project" value="UniProtKB-KW"/>
</dbReference>
<dbReference type="Proteomes" id="UP001164761">
    <property type="component" value="Chromosome"/>
</dbReference>
<dbReference type="SUPFAM" id="SSF56529">
    <property type="entry name" value="FAH"/>
    <property type="match status" value="1"/>
</dbReference>
<protein>
    <submittedName>
        <fullName evidence="4">Fumarylacetoacetate hydrolase family protein</fullName>
    </submittedName>
</protein>
<accession>A0ABY6ZNI3</accession>
<dbReference type="PANTHER" id="PTHR42796:SF4">
    <property type="entry name" value="FUMARYLACETOACETATE HYDROLASE DOMAIN-CONTAINING PROTEIN 2A"/>
    <property type="match status" value="1"/>
</dbReference>
<organism evidence="4 5">
    <name type="scientific">Alicyclobacillus fastidiosus</name>
    <dbReference type="NCBI Taxonomy" id="392011"/>
    <lineage>
        <taxon>Bacteria</taxon>
        <taxon>Bacillati</taxon>
        <taxon>Bacillota</taxon>
        <taxon>Bacilli</taxon>
        <taxon>Bacillales</taxon>
        <taxon>Alicyclobacillaceae</taxon>
        <taxon>Alicyclobacillus</taxon>
    </lineage>
</organism>
<comment type="similarity">
    <text evidence="1">Belongs to the FAH family.</text>
</comment>
<feature type="domain" description="Fumarylacetoacetase-like C-terminal" evidence="3">
    <location>
        <begin position="88"/>
        <end position="294"/>
    </location>
</feature>
<name>A0ABY6ZNI3_9BACL</name>
<dbReference type="InterPro" id="IPR051121">
    <property type="entry name" value="FAH"/>
</dbReference>
<keyword evidence="4" id="KW-0378">Hydrolase</keyword>
<dbReference type="Pfam" id="PF01557">
    <property type="entry name" value="FAA_hydrolase"/>
    <property type="match status" value="1"/>
</dbReference>